<reference evidence="2" key="1">
    <citation type="submission" date="2021-01" db="EMBL/GenBank/DDBJ databases">
        <title>Deciphering the adaptive evolutionary patterns associated with biogeogrpahic diversity in the finger millet blast pathogen Magnaporthe oryzae in Eastern Africa.</title>
        <authorList>
            <person name="Onyema G."/>
            <person name="Shittu T.A."/>
            <person name="Dodsworth S."/>
            <person name="Devilliers S."/>
            <person name="Muthumeenakshi S."/>
            <person name="Sreenivasaprasad S."/>
        </authorList>
    </citation>
    <scope>NUCLEOTIDE SEQUENCE</scope>
    <source>
        <strain evidence="2">D15/s37</strain>
    </source>
</reference>
<accession>A0ABQ8NA36</accession>
<organism evidence="2 3">
    <name type="scientific">Pyricularia grisea</name>
    <name type="common">Crabgrass-specific blast fungus</name>
    <name type="synonym">Magnaporthe grisea</name>
    <dbReference type="NCBI Taxonomy" id="148305"/>
    <lineage>
        <taxon>Eukaryota</taxon>
        <taxon>Fungi</taxon>
        <taxon>Dikarya</taxon>
        <taxon>Ascomycota</taxon>
        <taxon>Pezizomycotina</taxon>
        <taxon>Sordariomycetes</taxon>
        <taxon>Sordariomycetidae</taxon>
        <taxon>Magnaporthales</taxon>
        <taxon>Pyriculariaceae</taxon>
        <taxon>Pyricularia</taxon>
    </lineage>
</organism>
<protein>
    <submittedName>
        <fullName evidence="2">Uncharacterized protein</fullName>
    </submittedName>
</protein>
<proteinExistence type="predicted"/>
<gene>
    <name evidence="2" type="ORF">MCOR33_008905</name>
</gene>
<feature type="region of interest" description="Disordered" evidence="1">
    <location>
        <begin position="145"/>
        <end position="283"/>
    </location>
</feature>
<evidence type="ECO:0000313" key="2">
    <source>
        <dbReference type="EMBL" id="KAI6293749.1"/>
    </source>
</evidence>
<dbReference type="Proteomes" id="UP001059893">
    <property type="component" value="Unassembled WGS sequence"/>
</dbReference>
<name>A0ABQ8NA36_PYRGI</name>
<evidence type="ECO:0000256" key="1">
    <source>
        <dbReference type="SAM" id="MobiDB-lite"/>
    </source>
</evidence>
<feature type="compositionally biased region" description="Polar residues" evidence="1">
    <location>
        <begin position="203"/>
        <end position="224"/>
    </location>
</feature>
<dbReference type="EMBL" id="JABSND010000227">
    <property type="protein sequence ID" value="KAI6293749.1"/>
    <property type="molecule type" value="Genomic_DNA"/>
</dbReference>
<feature type="compositionally biased region" description="Pro residues" evidence="1">
    <location>
        <begin position="145"/>
        <end position="160"/>
    </location>
</feature>
<feature type="compositionally biased region" description="Polar residues" evidence="1">
    <location>
        <begin position="239"/>
        <end position="250"/>
    </location>
</feature>
<keyword evidence="3" id="KW-1185">Reference proteome</keyword>
<evidence type="ECO:0000313" key="3">
    <source>
        <dbReference type="Proteomes" id="UP001059893"/>
    </source>
</evidence>
<comment type="caution">
    <text evidence="2">The sequence shown here is derived from an EMBL/GenBank/DDBJ whole genome shotgun (WGS) entry which is preliminary data.</text>
</comment>
<feature type="compositionally biased region" description="Basic and acidic residues" evidence="1">
    <location>
        <begin position="177"/>
        <end position="189"/>
    </location>
</feature>
<sequence>MEGNFVDLLYLFDIVEFAAQFNAGKDLPAEIKKLSGVLVDFISFAEHLEIEERKRLGQIGPLKNRAEYSRVLNEIKVARDYYPGIMEVTPFDLRVASHALAAPRFTPLSPHYRVFQIMNMKFEEVWLHWEQQKVAWVEAHCPPVDPAPADPNNGPGPPGAGVPLALRPGKITVSDSGHAHQRFEERRAVPVETPARPSYARTVVSQTILRSNERLQFTRPNGNPVTPPRPASQRGGRSPASQATSRSSRLFLSGGAGRDQFSTGVSPKKRSGAPLESPNKRQG</sequence>